<organism evidence="1 2">
    <name type="scientific">Massilia orientalis</name>
    <dbReference type="NCBI Taxonomy" id="3050128"/>
    <lineage>
        <taxon>Bacteria</taxon>
        <taxon>Pseudomonadati</taxon>
        <taxon>Pseudomonadota</taxon>
        <taxon>Betaproteobacteria</taxon>
        <taxon>Burkholderiales</taxon>
        <taxon>Oxalobacteraceae</taxon>
        <taxon>Telluria group</taxon>
        <taxon>Massilia</taxon>
    </lineage>
</organism>
<reference evidence="1" key="1">
    <citation type="submission" date="2024-11" db="EMBL/GenBank/DDBJ databases">
        <title>Description of Massilia orientalis sp. nov., isolated from rhizosphere soil of Ageratina adenophora.</title>
        <authorList>
            <person name="Wang Y."/>
        </authorList>
    </citation>
    <scope>NUCLEOTIDE SEQUENCE</scope>
    <source>
        <strain evidence="1">YIM B02787</strain>
    </source>
</reference>
<protein>
    <submittedName>
        <fullName evidence="1">Uncharacterized protein</fullName>
    </submittedName>
</protein>
<evidence type="ECO:0000313" key="2">
    <source>
        <dbReference type="Proteomes" id="UP001168096"/>
    </source>
</evidence>
<accession>A0ACC7M6S0</accession>
<dbReference type="Proteomes" id="UP001168096">
    <property type="component" value="Unassembled WGS sequence"/>
</dbReference>
<sequence>MTARRWAAALLLALSTLPLAQAGDTGLGPRAIWIWEGESYAMLEDDAAARTAIAFLKDKAIATAYVYADAYEGRNLIAAQPARYRTLIRRMHAAGLKVRALLGSGYLHTERYLLPGHRRAAQAMLQRVLDYNAAAAPDERFDGISLDIEPHILDAWSTRKMELLGDFLDMSDALMRQKNAVAPNLPMGPAIPFWYDGMSIEWKGKRKPMNEHVQDLYDTVALMDYRDHAAGADGIVSHARDELDYGAKTGKPVVIGVETMPNAIRKVSFHHLREGDMERELAETARAVGAAPSFGGFAIHHYGAYRRWLGID</sequence>
<dbReference type="EMBL" id="JASNRB020000003">
    <property type="protein sequence ID" value="MFJ1467180.1"/>
    <property type="molecule type" value="Genomic_DNA"/>
</dbReference>
<name>A0ACC7M6S0_9BURK</name>
<evidence type="ECO:0000313" key="1">
    <source>
        <dbReference type="EMBL" id="MFJ1467180.1"/>
    </source>
</evidence>
<comment type="caution">
    <text evidence="1">The sequence shown here is derived from an EMBL/GenBank/DDBJ whole genome shotgun (WGS) entry which is preliminary data.</text>
</comment>
<keyword evidence="2" id="KW-1185">Reference proteome</keyword>
<gene>
    <name evidence="1" type="ORF">QPK29_005605</name>
</gene>
<proteinExistence type="predicted"/>